<evidence type="ECO:0000256" key="7">
    <source>
        <dbReference type="ARBA" id="ARBA00022989"/>
    </source>
</evidence>
<evidence type="ECO:0000256" key="6">
    <source>
        <dbReference type="ARBA" id="ARBA00022692"/>
    </source>
</evidence>
<feature type="domain" description="AprE-like beta-barrel" evidence="10">
    <location>
        <begin position="272"/>
        <end position="364"/>
    </location>
</feature>
<dbReference type="Pfam" id="PF26002">
    <property type="entry name" value="Beta-barrel_AprE"/>
    <property type="match status" value="1"/>
</dbReference>
<evidence type="ECO:0000256" key="2">
    <source>
        <dbReference type="ARBA" id="ARBA00009477"/>
    </source>
</evidence>
<evidence type="ECO:0000256" key="9">
    <source>
        <dbReference type="RuleBase" id="RU365093"/>
    </source>
</evidence>
<evidence type="ECO:0000256" key="3">
    <source>
        <dbReference type="ARBA" id="ARBA00022448"/>
    </source>
</evidence>
<dbReference type="InterPro" id="IPR006144">
    <property type="entry name" value="Secretion_HlyD_CS"/>
</dbReference>
<reference evidence="12" key="1">
    <citation type="submission" date="2016-10" db="EMBL/GenBank/DDBJ databases">
        <authorList>
            <person name="Varghese N."/>
            <person name="Submissions S."/>
        </authorList>
    </citation>
    <scope>NUCLEOTIDE SEQUENCE [LARGE SCALE GENOMIC DNA]</scope>
    <source>
        <strain evidence="12">DSM 18579</strain>
    </source>
</reference>
<keyword evidence="5 9" id="KW-0997">Cell inner membrane</keyword>
<dbReference type="OrthoDB" id="9775513at2"/>
<protein>
    <recommendedName>
        <fullName evidence="9">Membrane fusion protein (MFP) family protein</fullName>
    </recommendedName>
</protein>
<evidence type="ECO:0000313" key="12">
    <source>
        <dbReference type="Proteomes" id="UP000242642"/>
    </source>
</evidence>
<feature type="transmembrane region" description="Helical" evidence="9">
    <location>
        <begin position="12"/>
        <end position="34"/>
    </location>
</feature>
<dbReference type="GO" id="GO:0005886">
    <property type="term" value="C:plasma membrane"/>
    <property type="evidence" value="ECO:0007669"/>
    <property type="project" value="UniProtKB-SubCell"/>
</dbReference>
<dbReference type="PRINTS" id="PR01490">
    <property type="entry name" value="RTXTOXIND"/>
</dbReference>
<evidence type="ECO:0000313" key="11">
    <source>
        <dbReference type="EMBL" id="SET31545.1"/>
    </source>
</evidence>
<gene>
    <name evidence="11" type="ORF">SAMN02583745_01981</name>
</gene>
<dbReference type="InterPro" id="IPR050739">
    <property type="entry name" value="MFP"/>
</dbReference>
<dbReference type="InterPro" id="IPR058982">
    <property type="entry name" value="Beta-barrel_AprE"/>
</dbReference>
<proteinExistence type="inferred from homology"/>
<evidence type="ECO:0000256" key="4">
    <source>
        <dbReference type="ARBA" id="ARBA00022475"/>
    </source>
</evidence>
<comment type="subcellular location">
    <subcellularLocation>
        <location evidence="1 9">Cell inner membrane</location>
        <topology evidence="1 9">Single-pass membrane protein</topology>
    </subcellularLocation>
</comment>
<dbReference type="AlphaFoldDB" id="A0A1I0DH64"/>
<sequence>MRKTLYRDQHEVLKSSSIIRIIALLVIAIVVWSYHAKVSEVSNGTGKVIASSKEQVIQSLEGGVLRELNVAEGDIVDIGQVLALLDPERVSSNVEESKVRLNAALASVARLEAEVNQTALVFPDSITDQSVIESETALFNSRNEAWQQTLIGLEETKSLIEQELNITEPLVARGAASHVDVIRLKRQLSEITSKISDTYDQFIVKAQEELNKARADVDIQTQIVRGKNDALTRTSVISPVKGIIKNINIHTIGGVIPPNGEVMRIIPIDEKLLIETQISPRDIAYIHPGQEATIKITAYDYSIYGALKGIVETISPDTIQDEVKRDQYYYRVYIRTELDTLTTPNNQKLPITPGMVATVDIKTGEKTIFDYLIKPFNKAKEALRER</sequence>
<dbReference type="EMBL" id="FOHV01000016">
    <property type="protein sequence ID" value="SET31545.1"/>
    <property type="molecule type" value="Genomic_DNA"/>
</dbReference>
<comment type="similarity">
    <text evidence="2 9">Belongs to the membrane fusion protein (MFP) (TC 8.A.1) family.</text>
</comment>
<dbReference type="NCBIfam" id="TIGR01843">
    <property type="entry name" value="type_I_hlyD"/>
    <property type="match status" value="1"/>
</dbReference>
<keyword evidence="8 9" id="KW-0472">Membrane</keyword>
<keyword evidence="12" id="KW-1185">Reference proteome</keyword>
<keyword evidence="3 9" id="KW-0813">Transport</keyword>
<evidence type="ECO:0000259" key="10">
    <source>
        <dbReference type="Pfam" id="PF26002"/>
    </source>
</evidence>
<keyword evidence="6 9" id="KW-0812">Transmembrane</keyword>
<evidence type="ECO:0000256" key="1">
    <source>
        <dbReference type="ARBA" id="ARBA00004377"/>
    </source>
</evidence>
<name>A0A1I0DH64_9GAMM</name>
<dbReference type="PANTHER" id="PTHR30386">
    <property type="entry name" value="MEMBRANE FUSION SUBUNIT OF EMRAB-TOLC MULTIDRUG EFFLUX PUMP"/>
    <property type="match status" value="1"/>
</dbReference>
<dbReference type="Gene3D" id="1.10.287.470">
    <property type="entry name" value="Helix hairpin bin"/>
    <property type="match status" value="1"/>
</dbReference>
<keyword evidence="7 9" id="KW-1133">Transmembrane helix</keyword>
<evidence type="ECO:0000256" key="5">
    <source>
        <dbReference type="ARBA" id="ARBA00022519"/>
    </source>
</evidence>
<dbReference type="GO" id="GO:0009306">
    <property type="term" value="P:protein secretion"/>
    <property type="evidence" value="ECO:0007669"/>
    <property type="project" value="InterPro"/>
</dbReference>
<dbReference type="PANTHER" id="PTHR30386:SF26">
    <property type="entry name" value="TRANSPORT PROTEIN COMB"/>
    <property type="match status" value="1"/>
</dbReference>
<accession>A0A1I0DH64</accession>
<dbReference type="STRING" id="1123402.SAMN02583745_01981"/>
<dbReference type="PROSITE" id="PS00543">
    <property type="entry name" value="HLYD_FAMILY"/>
    <property type="match status" value="1"/>
</dbReference>
<dbReference type="Gene3D" id="2.40.50.100">
    <property type="match status" value="1"/>
</dbReference>
<organism evidence="11 12">
    <name type="scientific">Thorsellia anophelis DSM 18579</name>
    <dbReference type="NCBI Taxonomy" id="1123402"/>
    <lineage>
        <taxon>Bacteria</taxon>
        <taxon>Pseudomonadati</taxon>
        <taxon>Pseudomonadota</taxon>
        <taxon>Gammaproteobacteria</taxon>
        <taxon>Enterobacterales</taxon>
        <taxon>Thorselliaceae</taxon>
        <taxon>Thorsellia</taxon>
    </lineage>
</organism>
<evidence type="ECO:0000256" key="8">
    <source>
        <dbReference type="ARBA" id="ARBA00023136"/>
    </source>
</evidence>
<keyword evidence="4 9" id="KW-1003">Cell membrane</keyword>
<dbReference type="Gene3D" id="2.40.30.170">
    <property type="match status" value="1"/>
</dbReference>
<dbReference type="InterPro" id="IPR010129">
    <property type="entry name" value="T1SS_HlyD"/>
</dbReference>
<dbReference type="Proteomes" id="UP000242642">
    <property type="component" value="Unassembled WGS sequence"/>
</dbReference>